<feature type="compositionally biased region" description="Polar residues" evidence="1">
    <location>
        <begin position="158"/>
        <end position="184"/>
    </location>
</feature>
<accession>A0AAQ3RH75</accession>
<name>A0AAQ3RH75_VIGMU</name>
<sequence length="309" mass="34440">MSLVTVQLCNQYHANVTHTPYQTKSGACISLNCSFSASYYSTTLPLLFHILTSDSLSNAILRLSSSLSQHALHLDPTTFFTSISLPAFSSSSSSSILTTKLTNKHVHHLQSFNPFNSCCIHLHSQTPFIFHHIAQLIHFLPQFPFISHSLHHGRIHTPITSTPTASTQTPRSWRPQLSTQTNDTETPRLPRPPLQTAARAAAKGRPPTLLPAETKAPPALLPRMLLHLLHHLPHHLPYPRHRRRRLLPLVRARPAGVPPQLLPRPHAQRLQQQRRCLPRRRHDGAGGGAEPEWQDVVALREEQGVGVGG</sequence>
<feature type="region of interest" description="Disordered" evidence="1">
    <location>
        <begin position="158"/>
        <end position="191"/>
    </location>
</feature>
<dbReference type="EMBL" id="CP144691">
    <property type="protein sequence ID" value="WVY93911.1"/>
    <property type="molecule type" value="Genomic_DNA"/>
</dbReference>
<evidence type="ECO:0000313" key="3">
    <source>
        <dbReference type="Proteomes" id="UP001374535"/>
    </source>
</evidence>
<gene>
    <name evidence="2" type="ORF">V8G54_032999</name>
</gene>
<evidence type="ECO:0000313" key="2">
    <source>
        <dbReference type="EMBL" id="WVY93911.1"/>
    </source>
</evidence>
<dbReference type="Proteomes" id="UP001374535">
    <property type="component" value="Chromosome 10"/>
</dbReference>
<keyword evidence="3" id="KW-1185">Reference proteome</keyword>
<protein>
    <submittedName>
        <fullName evidence="2">Uncharacterized protein</fullName>
    </submittedName>
</protein>
<reference evidence="2 3" key="1">
    <citation type="journal article" date="2023" name="Life. Sci Alliance">
        <title>Evolutionary insights into 3D genome organization and epigenetic landscape of Vigna mungo.</title>
        <authorList>
            <person name="Junaid A."/>
            <person name="Singh B."/>
            <person name="Bhatia S."/>
        </authorList>
    </citation>
    <scope>NUCLEOTIDE SEQUENCE [LARGE SCALE GENOMIC DNA]</scope>
    <source>
        <strain evidence="2">Urdbean</strain>
    </source>
</reference>
<dbReference type="AlphaFoldDB" id="A0AAQ3RH75"/>
<feature type="region of interest" description="Disordered" evidence="1">
    <location>
        <begin position="269"/>
        <end position="309"/>
    </location>
</feature>
<organism evidence="2 3">
    <name type="scientific">Vigna mungo</name>
    <name type="common">Black gram</name>
    <name type="synonym">Phaseolus mungo</name>
    <dbReference type="NCBI Taxonomy" id="3915"/>
    <lineage>
        <taxon>Eukaryota</taxon>
        <taxon>Viridiplantae</taxon>
        <taxon>Streptophyta</taxon>
        <taxon>Embryophyta</taxon>
        <taxon>Tracheophyta</taxon>
        <taxon>Spermatophyta</taxon>
        <taxon>Magnoliopsida</taxon>
        <taxon>eudicotyledons</taxon>
        <taxon>Gunneridae</taxon>
        <taxon>Pentapetalae</taxon>
        <taxon>rosids</taxon>
        <taxon>fabids</taxon>
        <taxon>Fabales</taxon>
        <taxon>Fabaceae</taxon>
        <taxon>Papilionoideae</taxon>
        <taxon>50 kb inversion clade</taxon>
        <taxon>NPAAA clade</taxon>
        <taxon>indigoferoid/millettioid clade</taxon>
        <taxon>Phaseoleae</taxon>
        <taxon>Vigna</taxon>
    </lineage>
</organism>
<proteinExistence type="predicted"/>
<evidence type="ECO:0000256" key="1">
    <source>
        <dbReference type="SAM" id="MobiDB-lite"/>
    </source>
</evidence>